<dbReference type="PANTHER" id="PTHR34992">
    <property type="entry name" value="HYPHAL ANASTAMOSIS-7 PROTEIN"/>
    <property type="match status" value="1"/>
</dbReference>
<evidence type="ECO:0000256" key="7">
    <source>
        <dbReference type="ARBA" id="ARBA00037868"/>
    </source>
</evidence>
<dbReference type="PANTHER" id="PTHR34992:SF1">
    <property type="entry name" value="COPPER ACQUISITION FACTOR BIM1-LIKE DOMAIN-CONTAINING PROTEIN"/>
    <property type="match status" value="1"/>
</dbReference>
<evidence type="ECO:0000256" key="6">
    <source>
        <dbReference type="ARBA" id="ARBA00023288"/>
    </source>
</evidence>
<dbReference type="EMBL" id="JADGIZ020000061">
    <property type="protein sequence ID" value="KAL2912599.1"/>
    <property type="molecule type" value="Genomic_DNA"/>
</dbReference>
<dbReference type="Proteomes" id="UP001527925">
    <property type="component" value="Unassembled WGS sequence"/>
</dbReference>
<evidence type="ECO:0000256" key="5">
    <source>
        <dbReference type="ARBA" id="ARBA00023180"/>
    </source>
</evidence>
<evidence type="ECO:0000256" key="3">
    <source>
        <dbReference type="ARBA" id="ARBA00022729"/>
    </source>
</evidence>
<reference evidence="10 11" key="1">
    <citation type="submission" date="2023-09" db="EMBL/GenBank/DDBJ databases">
        <title>Pangenome analysis of Batrachochytrium dendrobatidis and related Chytrids.</title>
        <authorList>
            <person name="Yacoub M.N."/>
            <person name="Stajich J.E."/>
            <person name="James T.Y."/>
        </authorList>
    </citation>
    <scope>NUCLEOTIDE SEQUENCE [LARGE SCALE GENOMIC DNA]</scope>
    <source>
        <strain evidence="10 11">JEL0888</strain>
    </source>
</reference>
<dbReference type="InterPro" id="IPR046936">
    <property type="entry name" value="BIM1-like"/>
</dbReference>
<keyword evidence="3 8" id="KW-0732">Signal</keyword>
<dbReference type="Pfam" id="PF20238">
    <property type="entry name" value="BIM1-like_dom"/>
    <property type="match status" value="1"/>
</dbReference>
<keyword evidence="4" id="KW-0472">Membrane</keyword>
<feature type="chain" id="PRO_5045241904" description="Copper acquisition factor BIM1-like domain-containing protein" evidence="8">
    <location>
        <begin position="23"/>
        <end position="196"/>
    </location>
</feature>
<evidence type="ECO:0000256" key="8">
    <source>
        <dbReference type="SAM" id="SignalP"/>
    </source>
</evidence>
<feature type="domain" description="Copper acquisition factor BIM1-like" evidence="9">
    <location>
        <begin position="21"/>
        <end position="144"/>
    </location>
</feature>
<proteinExistence type="predicted"/>
<sequence length="196" mass="19902">MHSPLSLTSALVAAAAAHAVSAHFILTSPPSRGFDELIESQAPCGGFNTTSATRTTVNTLTTLNLTIADRGSQLVVKFGTGDNPTSFPVQVASAGWSDTGIFPIQISLAPTNITSPVNGTIQIVLTSKDGVLYQCADVHYVPSPVSTSSIPVPPPGGTSLPAVIDPKQGGKNAAAGGRTATGTALVLLSLLVPLFL</sequence>
<evidence type="ECO:0000259" key="9">
    <source>
        <dbReference type="Pfam" id="PF20238"/>
    </source>
</evidence>
<name>A0ABR4MZE3_9FUNG</name>
<evidence type="ECO:0000313" key="11">
    <source>
        <dbReference type="Proteomes" id="UP001527925"/>
    </source>
</evidence>
<keyword evidence="6" id="KW-0449">Lipoprotein</keyword>
<protein>
    <recommendedName>
        <fullName evidence="9">Copper acquisition factor BIM1-like domain-containing protein</fullName>
    </recommendedName>
</protein>
<evidence type="ECO:0000313" key="10">
    <source>
        <dbReference type="EMBL" id="KAL2912599.1"/>
    </source>
</evidence>
<feature type="signal peptide" evidence="8">
    <location>
        <begin position="1"/>
        <end position="22"/>
    </location>
</feature>
<dbReference type="InterPro" id="IPR046530">
    <property type="entry name" value="BIM1-like_dom"/>
</dbReference>
<organism evidence="10 11">
    <name type="scientific">Polyrhizophydium stewartii</name>
    <dbReference type="NCBI Taxonomy" id="2732419"/>
    <lineage>
        <taxon>Eukaryota</taxon>
        <taxon>Fungi</taxon>
        <taxon>Fungi incertae sedis</taxon>
        <taxon>Chytridiomycota</taxon>
        <taxon>Chytridiomycota incertae sedis</taxon>
        <taxon>Chytridiomycetes</taxon>
        <taxon>Rhizophydiales</taxon>
        <taxon>Rhizophydiales incertae sedis</taxon>
        <taxon>Polyrhizophydium</taxon>
    </lineage>
</organism>
<gene>
    <name evidence="10" type="ORF">HK105_207907</name>
</gene>
<evidence type="ECO:0000256" key="4">
    <source>
        <dbReference type="ARBA" id="ARBA00023136"/>
    </source>
</evidence>
<evidence type="ECO:0000256" key="2">
    <source>
        <dbReference type="ARBA" id="ARBA00022475"/>
    </source>
</evidence>
<accession>A0ABR4MZE3</accession>
<keyword evidence="5" id="KW-0325">Glycoprotein</keyword>
<keyword evidence="2" id="KW-1003">Cell membrane</keyword>
<comment type="subcellular location">
    <subcellularLocation>
        <location evidence="1">Cell membrane</location>
    </subcellularLocation>
    <subcellularLocation>
        <location evidence="7">Endomembrane system</location>
        <topology evidence="7">Lipid-anchor</topology>
    </subcellularLocation>
</comment>
<comment type="caution">
    <text evidence="10">The sequence shown here is derived from an EMBL/GenBank/DDBJ whole genome shotgun (WGS) entry which is preliminary data.</text>
</comment>
<evidence type="ECO:0000256" key="1">
    <source>
        <dbReference type="ARBA" id="ARBA00004236"/>
    </source>
</evidence>
<keyword evidence="11" id="KW-1185">Reference proteome</keyword>